<evidence type="ECO:0000256" key="5">
    <source>
        <dbReference type="ARBA" id="ARBA00022598"/>
    </source>
</evidence>
<keyword evidence="16" id="KW-1185">Reference proteome</keyword>
<evidence type="ECO:0000256" key="6">
    <source>
        <dbReference type="ARBA" id="ARBA00022741"/>
    </source>
</evidence>
<sequence length="576" mass="66462">MNIKYVLSQEIQKAMFLTGIKTDYISEVNYCNNPKFGDYQFNGIIAIAKKLKKAPYQLAREVVTNLNLNYIAKKVEIAHPGFINIFLKPTWLVQQIYYALKKPYLGIDSTHHQTIVIDYSSPNIAKQMHVGHLRSTLIGDAVSRTLSFLGHNVIRVNHVGDWGTQFGMLIAYIKHNKIQYFENFSLENLEYLYRCAKDFYDKDEKFAKSARNYVVLLQKGDADCICIWKKMIYITMQQNQKIYDRLNVSLTSKNIMGESLYQDMLPDIISDLIQKGIATKHAGAVIVLLEDVKNKEGQQMGVIIQKQDGAYLYTTTDIACAKYRYEKFKADRILYYVDSRQHQHFMQTWDIVRKAGYVPENVSLEHHSIGMVLSKDGRPFKTRSGSTIRLSDLLDEAYERALILLRKKNINMTEKKLKKLAEILGISAIKYAELCKNRTTDYRFNWDNMISFEGNTAPYLQYACTRIFSLFRKAKIEIDNITGKVFLDTKYEISLVTRLIQFEEILVQVGKDGTPHIMCNYLYELAELFSLFYEKCPILSAEDNSIRQSRLKIAALTVKTLTKGLDTLGINVVKNM</sequence>
<evidence type="ECO:0000256" key="2">
    <source>
        <dbReference type="ARBA" id="ARBA00005594"/>
    </source>
</evidence>
<evidence type="ECO:0000256" key="7">
    <source>
        <dbReference type="ARBA" id="ARBA00022840"/>
    </source>
</evidence>
<feature type="domain" description="DALR anticodon binding" evidence="13">
    <location>
        <begin position="460"/>
        <end position="576"/>
    </location>
</feature>
<dbReference type="NCBIfam" id="TIGR00456">
    <property type="entry name" value="argS"/>
    <property type="match status" value="1"/>
</dbReference>
<accession>C5WDN7</accession>
<keyword evidence="5 11" id="KW-0436">Ligase</keyword>
<dbReference type="Gene3D" id="3.40.50.620">
    <property type="entry name" value="HUPs"/>
    <property type="match status" value="1"/>
</dbReference>
<dbReference type="SUPFAM" id="SSF55190">
    <property type="entry name" value="Arginyl-tRNA synthetase (ArgRS), N-terminal 'additional' domain"/>
    <property type="match status" value="1"/>
</dbReference>
<dbReference type="InterPro" id="IPR001412">
    <property type="entry name" value="aa-tRNA-synth_I_CS"/>
</dbReference>
<dbReference type="Pfam" id="PF03485">
    <property type="entry name" value="Arg_tRNA_synt_N"/>
    <property type="match status" value="1"/>
</dbReference>
<comment type="similarity">
    <text evidence="2 11 12">Belongs to the class-I aminoacyl-tRNA synthetase family.</text>
</comment>
<protein>
    <recommendedName>
        <fullName evidence="11">Arginine--tRNA ligase</fullName>
        <ecNumber evidence="11">6.1.1.19</ecNumber>
    </recommendedName>
    <alternativeName>
        <fullName evidence="11">Arginyl-tRNA synthetase</fullName>
        <shortName evidence="11">ArgRS</shortName>
    </alternativeName>
</protein>
<evidence type="ECO:0000256" key="10">
    <source>
        <dbReference type="ARBA" id="ARBA00049339"/>
    </source>
</evidence>
<dbReference type="PRINTS" id="PR01038">
    <property type="entry name" value="TRNASYNTHARG"/>
</dbReference>
<feature type="domain" description="Arginyl tRNA synthetase N-terminal" evidence="14">
    <location>
        <begin position="1"/>
        <end position="87"/>
    </location>
</feature>
<reference evidence="15 16" key="1">
    <citation type="journal article" date="2011" name="Genome Biol. Evol.">
        <title>Reductive evolution of bacterial genome in insect gut environment.</title>
        <authorList>
            <person name="Nikoh N."/>
            <person name="Hosokawa T."/>
            <person name="Ohshima K."/>
            <person name="Hattori M."/>
            <person name="Fukatsu T."/>
        </authorList>
    </citation>
    <scope>NUCLEOTIDE SEQUENCE [LARGE SCALE GENOMIC DNA]</scope>
    <source>
        <strain evidence="15 16">Mpkobe</strain>
    </source>
</reference>
<dbReference type="PANTHER" id="PTHR11956:SF5">
    <property type="entry name" value="ARGININE--TRNA LIGASE, CYTOPLASMIC"/>
    <property type="match status" value="1"/>
</dbReference>
<dbReference type="AlphaFoldDB" id="C5WDN7"/>
<dbReference type="Gene3D" id="1.10.730.10">
    <property type="entry name" value="Isoleucyl-tRNA Synthetase, Domain 1"/>
    <property type="match status" value="1"/>
</dbReference>
<dbReference type="CDD" id="cd07956">
    <property type="entry name" value="Anticodon_Ia_Arg"/>
    <property type="match status" value="1"/>
</dbReference>
<evidence type="ECO:0000256" key="1">
    <source>
        <dbReference type="ARBA" id="ARBA00004496"/>
    </source>
</evidence>
<gene>
    <name evidence="11 15" type="primary">argS</name>
    <name evidence="15" type="ORF">ICMP_610</name>
</gene>
<dbReference type="STRING" id="476281.ICMP_610"/>
<dbReference type="HAMAP" id="MF_00123">
    <property type="entry name" value="Arg_tRNA_synth"/>
    <property type="match status" value="1"/>
</dbReference>
<dbReference type="CDD" id="cd00671">
    <property type="entry name" value="ArgRS_core"/>
    <property type="match status" value="1"/>
</dbReference>
<keyword evidence="7 11" id="KW-0067">ATP-binding</keyword>
<dbReference type="Gene3D" id="3.30.1360.70">
    <property type="entry name" value="Arginyl tRNA synthetase N-terminal domain"/>
    <property type="match status" value="1"/>
</dbReference>
<dbReference type="GO" id="GO:0004814">
    <property type="term" value="F:arginine-tRNA ligase activity"/>
    <property type="evidence" value="ECO:0007669"/>
    <property type="project" value="UniProtKB-UniRule"/>
</dbReference>
<feature type="short sequence motif" description="'HIGH' region" evidence="11">
    <location>
        <begin position="122"/>
        <end position="132"/>
    </location>
</feature>
<dbReference type="InterPro" id="IPR036695">
    <property type="entry name" value="Arg-tRNA-synth_N_sf"/>
</dbReference>
<comment type="subcellular location">
    <subcellularLocation>
        <location evidence="1 11">Cytoplasm</location>
    </subcellularLocation>
</comment>
<dbReference type="EC" id="6.1.1.19" evidence="11"/>
<dbReference type="InterPro" id="IPR014729">
    <property type="entry name" value="Rossmann-like_a/b/a_fold"/>
</dbReference>
<keyword evidence="6 11" id="KW-0547">Nucleotide-binding</keyword>
<comment type="subunit">
    <text evidence="3 11">Monomer.</text>
</comment>
<name>C5WDN7_9ENTR</name>
<comment type="catalytic activity">
    <reaction evidence="10 11">
        <text>tRNA(Arg) + L-arginine + ATP = L-arginyl-tRNA(Arg) + AMP + diphosphate</text>
        <dbReference type="Rhea" id="RHEA:20301"/>
        <dbReference type="Rhea" id="RHEA-COMP:9658"/>
        <dbReference type="Rhea" id="RHEA-COMP:9673"/>
        <dbReference type="ChEBI" id="CHEBI:30616"/>
        <dbReference type="ChEBI" id="CHEBI:32682"/>
        <dbReference type="ChEBI" id="CHEBI:33019"/>
        <dbReference type="ChEBI" id="CHEBI:78442"/>
        <dbReference type="ChEBI" id="CHEBI:78513"/>
        <dbReference type="ChEBI" id="CHEBI:456215"/>
        <dbReference type="EC" id="6.1.1.19"/>
    </reaction>
</comment>
<dbReference type="KEGG" id="icp:ICMP_610"/>
<dbReference type="InterPro" id="IPR009080">
    <property type="entry name" value="tRNAsynth_Ia_anticodon-bd"/>
</dbReference>
<dbReference type="SUPFAM" id="SSF52374">
    <property type="entry name" value="Nucleotidylyl transferase"/>
    <property type="match status" value="1"/>
</dbReference>
<dbReference type="FunFam" id="1.10.730.10:FF:000006">
    <property type="entry name" value="Arginyl-tRNA synthetase 2, mitochondrial"/>
    <property type="match status" value="1"/>
</dbReference>
<evidence type="ECO:0000256" key="4">
    <source>
        <dbReference type="ARBA" id="ARBA00022490"/>
    </source>
</evidence>
<dbReference type="InterPro" id="IPR008909">
    <property type="entry name" value="DALR_anticod-bd"/>
</dbReference>
<dbReference type="PANTHER" id="PTHR11956">
    <property type="entry name" value="ARGINYL-TRNA SYNTHETASE"/>
    <property type="match status" value="1"/>
</dbReference>
<keyword evidence="4 11" id="KW-0963">Cytoplasm</keyword>
<dbReference type="Proteomes" id="UP000061704">
    <property type="component" value="Chromosome"/>
</dbReference>
<evidence type="ECO:0000259" key="13">
    <source>
        <dbReference type="SMART" id="SM00836"/>
    </source>
</evidence>
<evidence type="ECO:0000313" key="15">
    <source>
        <dbReference type="EMBL" id="BAH83443.1"/>
    </source>
</evidence>
<evidence type="ECO:0000256" key="12">
    <source>
        <dbReference type="RuleBase" id="RU363038"/>
    </source>
</evidence>
<dbReference type="SMART" id="SM00836">
    <property type="entry name" value="DALR_1"/>
    <property type="match status" value="1"/>
</dbReference>
<evidence type="ECO:0000256" key="3">
    <source>
        <dbReference type="ARBA" id="ARBA00011245"/>
    </source>
</evidence>
<dbReference type="GO" id="GO:0005524">
    <property type="term" value="F:ATP binding"/>
    <property type="evidence" value="ECO:0007669"/>
    <property type="project" value="UniProtKB-UniRule"/>
</dbReference>
<dbReference type="EMBL" id="AP010872">
    <property type="protein sequence ID" value="BAH83443.1"/>
    <property type="molecule type" value="Genomic_DNA"/>
</dbReference>
<dbReference type="Pfam" id="PF00750">
    <property type="entry name" value="tRNA-synt_1d"/>
    <property type="match status" value="1"/>
</dbReference>
<evidence type="ECO:0000256" key="8">
    <source>
        <dbReference type="ARBA" id="ARBA00022917"/>
    </source>
</evidence>
<keyword evidence="9 11" id="KW-0030">Aminoacyl-tRNA synthetase</keyword>
<dbReference type="OrthoDB" id="9803211at2"/>
<dbReference type="Pfam" id="PF05746">
    <property type="entry name" value="DALR_1"/>
    <property type="match status" value="1"/>
</dbReference>
<evidence type="ECO:0000259" key="14">
    <source>
        <dbReference type="SMART" id="SM01016"/>
    </source>
</evidence>
<keyword evidence="8 11" id="KW-0648">Protein biosynthesis</keyword>
<evidence type="ECO:0000256" key="9">
    <source>
        <dbReference type="ARBA" id="ARBA00023146"/>
    </source>
</evidence>
<dbReference type="GO" id="GO:0006420">
    <property type="term" value="P:arginyl-tRNA aminoacylation"/>
    <property type="evidence" value="ECO:0007669"/>
    <property type="project" value="UniProtKB-UniRule"/>
</dbReference>
<dbReference type="PROSITE" id="PS00178">
    <property type="entry name" value="AA_TRNA_LIGASE_I"/>
    <property type="match status" value="1"/>
</dbReference>
<evidence type="ECO:0000313" key="16">
    <source>
        <dbReference type="Proteomes" id="UP000061704"/>
    </source>
</evidence>
<dbReference type="GO" id="GO:0005737">
    <property type="term" value="C:cytoplasm"/>
    <property type="evidence" value="ECO:0007669"/>
    <property type="project" value="UniProtKB-SubCell"/>
</dbReference>
<dbReference type="InterPro" id="IPR035684">
    <property type="entry name" value="ArgRS_core"/>
</dbReference>
<dbReference type="InterPro" id="IPR005148">
    <property type="entry name" value="Arg-tRNA-synth_N"/>
</dbReference>
<dbReference type="SMART" id="SM01016">
    <property type="entry name" value="Arg_tRNA_synt_N"/>
    <property type="match status" value="1"/>
</dbReference>
<dbReference type="FunFam" id="3.40.50.620:FF:000030">
    <property type="entry name" value="Arginine--tRNA ligase"/>
    <property type="match status" value="1"/>
</dbReference>
<organism evidence="15 16">
    <name type="scientific">Candidatus Ishikawaella capsulata Mpkobe</name>
    <dbReference type="NCBI Taxonomy" id="476281"/>
    <lineage>
        <taxon>Bacteria</taxon>
        <taxon>Pseudomonadati</taxon>
        <taxon>Pseudomonadota</taxon>
        <taxon>Gammaproteobacteria</taxon>
        <taxon>Enterobacterales</taxon>
        <taxon>Enterobacteriaceae</taxon>
        <taxon>Candidatus Ishikawella</taxon>
    </lineage>
</organism>
<dbReference type="InterPro" id="IPR001278">
    <property type="entry name" value="Arg-tRNA-ligase"/>
</dbReference>
<evidence type="ECO:0000256" key="11">
    <source>
        <dbReference type="HAMAP-Rule" id="MF_00123"/>
    </source>
</evidence>
<dbReference type="SUPFAM" id="SSF47323">
    <property type="entry name" value="Anticodon-binding domain of a subclass of class I aminoacyl-tRNA synthetases"/>
    <property type="match status" value="1"/>
</dbReference>
<dbReference type="HOGENOM" id="CLU_006406_5_1_6"/>
<proteinExistence type="inferred from homology"/>
<dbReference type="RefSeq" id="WP_041069850.1">
    <property type="nucleotide sequence ID" value="NZ_AP010872.1"/>
</dbReference>